<evidence type="ECO:0000313" key="1">
    <source>
        <dbReference type="EMBL" id="ARM76075.1"/>
    </source>
</evidence>
<dbReference type="GeneID" id="41590971"/>
<dbReference type="AlphaFoldDB" id="A0A1W6K0R3"/>
<dbReference type="RefSeq" id="WP_148691857.1">
    <property type="nucleotide sequence ID" value="NZ_CP020477.1"/>
</dbReference>
<proteinExistence type="predicted"/>
<accession>A0A1W6K0R3</accession>
<dbReference type="OrthoDB" id="56816at2157"/>
<gene>
    <name evidence="1" type="ORF">B6F84_08600</name>
</gene>
<dbReference type="Proteomes" id="UP000193404">
    <property type="component" value="Chromosome"/>
</dbReference>
<sequence>MSNNNDEEKKKTITVRGVDSSLYDKAVITARQTGKTVGDIVNQALSSFLGLTDSAEEKIDKLISGVKDTGKSFIEGYKDSKKNLLIISNVDELTLNKDEIIKSGKIISFRNIRKLQLNIDEDTLKNIDSIIGVDELIIPKGINKILLLSKCKFVKKITEI</sequence>
<evidence type="ECO:0000313" key="2">
    <source>
        <dbReference type="Proteomes" id="UP000193404"/>
    </source>
</evidence>
<dbReference type="EMBL" id="CP020477">
    <property type="protein sequence ID" value="ARM76075.1"/>
    <property type="molecule type" value="Genomic_DNA"/>
</dbReference>
<dbReference type="KEGG" id="aman:B6F84_08600"/>
<name>A0A1W6K0R3_9CREN</name>
<keyword evidence="2" id="KW-1185">Reference proteome</keyword>
<reference evidence="1 2" key="1">
    <citation type="submission" date="2017-03" db="EMBL/GenBank/DDBJ databases">
        <title>Sulfur activation and transportation mechanism of thermophilic Archaea Acidianus manzaensis YN-25.</title>
        <authorList>
            <person name="Ma Y."/>
            <person name="Yang Y."/>
            <person name="Xia J."/>
        </authorList>
    </citation>
    <scope>NUCLEOTIDE SEQUENCE [LARGE SCALE GENOMIC DNA]</scope>
    <source>
        <strain evidence="1 2">YN-25</strain>
    </source>
</reference>
<dbReference type="STRING" id="282676.B6F84_08600"/>
<organism evidence="1 2">
    <name type="scientific">Acidianus manzaensis</name>
    <dbReference type="NCBI Taxonomy" id="282676"/>
    <lineage>
        <taxon>Archaea</taxon>
        <taxon>Thermoproteota</taxon>
        <taxon>Thermoprotei</taxon>
        <taxon>Sulfolobales</taxon>
        <taxon>Sulfolobaceae</taxon>
        <taxon>Acidianus</taxon>
    </lineage>
</organism>
<protein>
    <submittedName>
        <fullName evidence="1">Uncharacterized protein</fullName>
    </submittedName>
</protein>